<protein>
    <recommendedName>
        <fullName evidence="1">Peptidase C14 caspase domain-containing protein</fullName>
    </recommendedName>
</protein>
<name>A0A397PIU5_9SPHN</name>
<dbReference type="RefSeq" id="WP_004211454.1">
    <property type="nucleotide sequence ID" value="NZ_QXDC01000002.1"/>
</dbReference>
<gene>
    <name evidence="2" type="ORF">DFR49_0593</name>
</gene>
<evidence type="ECO:0000313" key="3">
    <source>
        <dbReference type="Proteomes" id="UP000266568"/>
    </source>
</evidence>
<dbReference type="GO" id="GO:0006508">
    <property type="term" value="P:proteolysis"/>
    <property type="evidence" value="ECO:0007669"/>
    <property type="project" value="InterPro"/>
</dbReference>
<dbReference type="GO" id="GO:0004197">
    <property type="term" value="F:cysteine-type endopeptidase activity"/>
    <property type="evidence" value="ECO:0007669"/>
    <property type="project" value="InterPro"/>
</dbReference>
<dbReference type="EMBL" id="QXDC01000002">
    <property type="protein sequence ID" value="RIA46064.1"/>
    <property type="molecule type" value="Genomic_DNA"/>
</dbReference>
<reference evidence="2 3" key="1">
    <citation type="submission" date="2018-08" db="EMBL/GenBank/DDBJ databases">
        <title>Genomic Encyclopedia of Type Strains, Phase IV (KMG-IV): sequencing the most valuable type-strain genomes for metagenomic binning, comparative biology and taxonomic classification.</title>
        <authorList>
            <person name="Goeker M."/>
        </authorList>
    </citation>
    <scope>NUCLEOTIDE SEQUENCE [LARGE SCALE GENOMIC DNA]</scope>
    <source>
        <strain evidence="2 3">DSM 25527</strain>
    </source>
</reference>
<feature type="domain" description="Peptidase C14 caspase" evidence="1">
    <location>
        <begin position="116"/>
        <end position="265"/>
    </location>
</feature>
<comment type="caution">
    <text evidence="2">The sequence shown here is derived from an EMBL/GenBank/DDBJ whole genome shotgun (WGS) entry which is preliminary data.</text>
</comment>
<evidence type="ECO:0000259" key="1">
    <source>
        <dbReference type="Pfam" id="PF00656"/>
    </source>
</evidence>
<evidence type="ECO:0000313" key="2">
    <source>
        <dbReference type="EMBL" id="RIA46064.1"/>
    </source>
</evidence>
<dbReference type="OrthoDB" id="9816009at2"/>
<proteinExistence type="predicted"/>
<sequence>MTLIYQRQVNGPATHALIIGVGAYPDAKMDKFVPGTTPELLKDVRDLPSAAAGAAAFCDWLIGEAALEQPLASIEMLSNGPAPAHSHYDWLGRVPPVQVNDNAPNDPRGNPAVGVPNTANVTAAGTQWLARLNAVAGNVGIVFICGHGVAVTSQPFVLLADLNQNPINPWGAFINMYDLGVGLKQAPNVSAAYLFVDACGEMVTDLYVQNPGVGAKFIRSNPFVGGTEKVTLMAAAASSYFTYEDSPATGGRFTQTLLSALRGKSARNPSGTAQWGAYPIAIHEDLKSIYSLEQRWQRQPFEPVSPMLPTTTAAIVTYPEPPHVTVNVVLDPTQALGIGTVSIRDPQGATLHTCPGTGADSWLQPMRASIYPHFVSASFTNGSGYRDVEQVFCPNRSLYHHLVNVR</sequence>
<dbReference type="Pfam" id="PF00656">
    <property type="entry name" value="Peptidase_C14"/>
    <property type="match status" value="1"/>
</dbReference>
<dbReference type="InterPro" id="IPR011600">
    <property type="entry name" value="Pept_C14_caspase"/>
</dbReference>
<keyword evidence="3" id="KW-1185">Reference proteome</keyword>
<organism evidence="2 3">
    <name type="scientific">Hephaestia caeni</name>
    <dbReference type="NCBI Taxonomy" id="645617"/>
    <lineage>
        <taxon>Bacteria</taxon>
        <taxon>Pseudomonadati</taxon>
        <taxon>Pseudomonadota</taxon>
        <taxon>Alphaproteobacteria</taxon>
        <taxon>Sphingomonadales</taxon>
        <taxon>Sphingomonadaceae</taxon>
        <taxon>Hephaestia</taxon>
    </lineage>
</organism>
<dbReference type="AlphaFoldDB" id="A0A397PIU5"/>
<dbReference type="Proteomes" id="UP000266568">
    <property type="component" value="Unassembled WGS sequence"/>
</dbReference>
<dbReference type="Gene3D" id="3.40.50.1460">
    <property type="match status" value="1"/>
</dbReference>
<accession>A0A397PIU5</accession>